<feature type="signal peptide" evidence="1">
    <location>
        <begin position="1"/>
        <end position="22"/>
    </location>
</feature>
<dbReference type="InterPro" id="IPR038674">
    <property type="entry name" value="CzcE_sf"/>
</dbReference>
<organism evidence="2">
    <name type="scientific">Cupriavidus necator</name>
    <name type="common">Alcaligenes eutrophus</name>
    <name type="synonym">Ralstonia eutropha</name>
    <dbReference type="NCBI Taxonomy" id="106590"/>
    <lineage>
        <taxon>Bacteria</taxon>
        <taxon>Pseudomonadati</taxon>
        <taxon>Pseudomonadota</taxon>
        <taxon>Betaproteobacteria</taxon>
        <taxon>Burkholderiales</taxon>
        <taxon>Burkholderiaceae</taxon>
        <taxon>Cupriavidus</taxon>
    </lineage>
</organism>
<evidence type="ECO:0000256" key="1">
    <source>
        <dbReference type="SAM" id="SignalP"/>
    </source>
</evidence>
<gene>
    <name evidence="2" type="primary">copH2</name>
    <name evidence="2" type="ORF">CNECB9_2110007</name>
</gene>
<keyword evidence="1" id="KW-0732">Signal</keyword>
<accession>A0A1K0JI11</accession>
<name>A0A1K0JI11_CUPNE</name>
<evidence type="ECO:0000313" key="2">
    <source>
        <dbReference type="EMBL" id="SCU74907.1"/>
    </source>
</evidence>
<dbReference type="PROSITE" id="PS51257">
    <property type="entry name" value="PROKAR_LIPOPROTEIN"/>
    <property type="match status" value="1"/>
</dbReference>
<dbReference type="AlphaFoldDB" id="A0A1K0JI11"/>
<proteinExistence type="predicted"/>
<protein>
    <submittedName>
        <fullName evidence="2">Periplasmic protein involved in Cu(II)/Cu(I) resistance (CzcE-like protein)</fullName>
    </submittedName>
</protein>
<reference evidence="2" key="1">
    <citation type="submission" date="2016-09" db="EMBL/GenBank/DDBJ databases">
        <authorList>
            <person name="Capua I."/>
            <person name="De Benedictis P."/>
            <person name="Joannis T."/>
            <person name="Lombin L.H."/>
            <person name="Cattoli G."/>
        </authorList>
    </citation>
    <scope>NUCLEOTIDE SEQUENCE</scope>
    <source>
        <strain evidence="2">B9</strain>
    </source>
</reference>
<dbReference type="Pfam" id="PF16986">
    <property type="entry name" value="CzcE"/>
    <property type="match status" value="1"/>
</dbReference>
<sequence length="113" mass="11821">MTKATLLRALAFSLLGLASACAPMTSTQRAALFGSPAPVPTATRTITLASGMKYVNVNSGETVAFKAGAQTVAWTFLESIHGTSVQMSTILPDIPEAQGIRVYVKRSEFLTGG</sequence>
<dbReference type="EMBL" id="FMSH01000126">
    <property type="protein sequence ID" value="SCU74907.1"/>
    <property type="molecule type" value="Genomic_DNA"/>
</dbReference>
<dbReference type="InterPro" id="IPR031560">
    <property type="entry name" value="CzcE"/>
</dbReference>
<dbReference type="Gene3D" id="2.60.40.2280">
    <property type="entry name" value="Heavy-metal resistance protein CzcE"/>
    <property type="match status" value="1"/>
</dbReference>
<feature type="chain" id="PRO_5012656408" evidence="1">
    <location>
        <begin position="23"/>
        <end position="113"/>
    </location>
</feature>